<accession>A0A158E4A3</accession>
<dbReference type="PANTHER" id="PTHR16943">
    <property type="entry name" value="2-METHYLCITRATE DEHYDRATASE-RELATED"/>
    <property type="match status" value="1"/>
</dbReference>
<gene>
    <name evidence="4" type="ORF">AWB78_06188</name>
</gene>
<organism evidence="4 5">
    <name type="scientific">Caballeronia calidae</name>
    <dbReference type="NCBI Taxonomy" id="1777139"/>
    <lineage>
        <taxon>Bacteria</taxon>
        <taxon>Pseudomonadati</taxon>
        <taxon>Pseudomonadota</taxon>
        <taxon>Betaproteobacteria</taxon>
        <taxon>Burkholderiales</taxon>
        <taxon>Burkholderiaceae</taxon>
        <taxon>Caballeronia</taxon>
    </lineage>
</organism>
<dbReference type="InterPro" id="IPR005656">
    <property type="entry name" value="MmgE_PrpD"/>
</dbReference>
<dbReference type="EMBL" id="FCOX02000046">
    <property type="protein sequence ID" value="SAL01692.1"/>
    <property type="molecule type" value="Genomic_DNA"/>
</dbReference>
<dbReference type="AlphaFoldDB" id="A0A158E4A3"/>
<name>A0A158E4A3_9BURK</name>
<keyword evidence="5" id="KW-1185">Reference proteome</keyword>
<comment type="caution">
    <text evidence="4">The sequence shown here is derived from an EMBL/GenBank/DDBJ whole genome shotgun (WGS) entry which is preliminary data.</text>
</comment>
<evidence type="ECO:0000259" key="3">
    <source>
        <dbReference type="Pfam" id="PF19305"/>
    </source>
</evidence>
<dbReference type="InterPro" id="IPR036148">
    <property type="entry name" value="MmgE/PrpD_sf"/>
</dbReference>
<evidence type="ECO:0000313" key="5">
    <source>
        <dbReference type="Proteomes" id="UP000071859"/>
    </source>
</evidence>
<dbReference type="RefSeq" id="WP_062610302.1">
    <property type="nucleotide sequence ID" value="NZ_FCOX02000046.1"/>
</dbReference>
<dbReference type="Pfam" id="PF19305">
    <property type="entry name" value="MmgE_PrpD_C"/>
    <property type="match status" value="1"/>
</dbReference>
<dbReference type="Gene3D" id="3.30.1330.120">
    <property type="entry name" value="2-methylcitrate dehydratase PrpD"/>
    <property type="match status" value="1"/>
</dbReference>
<dbReference type="SUPFAM" id="SSF103378">
    <property type="entry name" value="2-methylcitrate dehydratase PrpD"/>
    <property type="match status" value="1"/>
</dbReference>
<dbReference type="GO" id="GO:0016829">
    <property type="term" value="F:lyase activity"/>
    <property type="evidence" value="ECO:0007669"/>
    <property type="project" value="InterPro"/>
</dbReference>
<sequence>MMLTEPVAKRLGRFSVDLRLDTVPEDATRRAKDLLLDHIGVSMLGTQSDWCKQVRTFTVRDNTASESVMYGAQRVGVRAAAFANGTAAHSFELDDTHEESVNHPGCVVIPAALAVAEKFRRSGADFLLAMVTGYDVQCRIGAAFGNAIIRNGFHPTATCGAFGSAAAAATLMGLSTQSVIDALGLAASMSSGLMEFAADPERNVVKRIHGGMPAERGIFAAQLAAEGISAPGSSLDGENGFARVFADSSNFDRVLDGLGERFEISAVSVKRYACCKQFHSLIEAIGECRKHRPFDASDIDFIQVFGTNAMIEGHMEYTPRSPMAAQYSLPYTAAVAVMLDPGSPQSFTDKHYLNQDVLALTNKVRAEWDERLEGMYPTSFPAGVRIRLRAGEDLFGEVIDSSSSARRPMASEQIENKFRSMTEGILNVAVQDAIVDAVSSFECAGSVESLTSLLVSDPTMTKT</sequence>
<dbReference type="InterPro" id="IPR045337">
    <property type="entry name" value="MmgE_PrpD_C"/>
</dbReference>
<proteinExistence type="inferred from homology"/>
<dbReference type="InterPro" id="IPR045336">
    <property type="entry name" value="MmgE_PrpD_N"/>
</dbReference>
<dbReference type="Pfam" id="PF03972">
    <property type="entry name" value="MmgE_PrpD_N"/>
    <property type="match status" value="1"/>
</dbReference>
<dbReference type="Gene3D" id="1.10.4100.10">
    <property type="entry name" value="2-methylcitrate dehydratase PrpD"/>
    <property type="match status" value="1"/>
</dbReference>
<feature type="domain" description="MmgE/PrpD N-terminal" evidence="2">
    <location>
        <begin position="10"/>
        <end position="252"/>
    </location>
</feature>
<dbReference type="Proteomes" id="UP000071859">
    <property type="component" value="Unassembled WGS sequence"/>
</dbReference>
<dbReference type="InterPro" id="IPR042188">
    <property type="entry name" value="MmgE/PrpD_sf_2"/>
</dbReference>
<dbReference type="OrthoDB" id="9791416at2"/>
<protein>
    <submittedName>
        <fullName evidence="4">MmgE/PrpD family protein</fullName>
    </submittedName>
</protein>
<feature type="domain" description="MmgE/PrpD C-terminal" evidence="3">
    <location>
        <begin position="272"/>
        <end position="437"/>
    </location>
</feature>
<dbReference type="InterPro" id="IPR042183">
    <property type="entry name" value="MmgE/PrpD_sf_1"/>
</dbReference>
<evidence type="ECO:0000313" key="4">
    <source>
        <dbReference type="EMBL" id="SAL01692.1"/>
    </source>
</evidence>
<evidence type="ECO:0000256" key="1">
    <source>
        <dbReference type="ARBA" id="ARBA00006174"/>
    </source>
</evidence>
<comment type="similarity">
    <text evidence="1">Belongs to the PrpD family.</text>
</comment>
<evidence type="ECO:0000259" key="2">
    <source>
        <dbReference type="Pfam" id="PF03972"/>
    </source>
</evidence>
<reference evidence="4" key="1">
    <citation type="submission" date="2016-01" db="EMBL/GenBank/DDBJ databases">
        <authorList>
            <person name="Peeters C."/>
        </authorList>
    </citation>
    <scope>NUCLEOTIDE SEQUENCE</scope>
    <source>
        <strain evidence="4">LMG 29321</strain>
    </source>
</reference>
<dbReference type="PANTHER" id="PTHR16943:SF8">
    <property type="entry name" value="2-METHYLCITRATE DEHYDRATASE"/>
    <property type="match status" value="1"/>
</dbReference>